<feature type="compositionally biased region" description="Acidic residues" evidence="1">
    <location>
        <begin position="60"/>
        <end position="77"/>
    </location>
</feature>
<feature type="compositionally biased region" description="Basic and acidic residues" evidence="1">
    <location>
        <begin position="566"/>
        <end position="576"/>
    </location>
</feature>
<evidence type="ECO:0000313" key="3">
    <source>
        <dbReference type="Proteomes" id="UP000298061"/>
    </source>
</evidence>
<feature type="compositionally biased region" description="Acidic residues" evidence="1">
    <location>
        <begin position="330"/>
        <end position="341"/>
    </location>
</feature>
<evidence type="ECO:0008006" key="4">
    <source>
        <dbReference type="Google" id="ProtNLM"/>
    </source>
</evidence>
<proteinExistence type="predicted"/>
<evidence type="ECO:0000256" key="1">
    <source>
        <dbReference type="SAM" id="MobiDB-lite"/>
    </source>
</evidence>
<feature type="region of interest" description="Disordered" evidence="1">
    <location>
        <begin position="1"/>
        <end position="753"/>
    </location>
</feature>
<feature type="compositionally biased region" description="Low complexity" evidence="1">
    <location>
        <begin position="83"/>
        <end position="100"/>
    </location>
</feature>
<feature type="compositionally biased region" description="Basic and acidic residues" evidence="1">
    <location>
        <begin position="250"/>
        <end position="266"/>
    </location>
</feature>
<feature type="compositionally biased region" description="Polar residues" evidence="1">
    <location>
        <begin position="181"/>
        <end position="193"/>
    </location>
</feature>
<comment type="caution">
    <text evidence="2">The sequence shown here is derived from an EMBL/GenBank/DDBJ whole genome shotgun (WGS) entry which is preliminary data.</text>
</comment>
<feature type="compositionally biased region" description="Basic and acidic residues" evidence="1">
    <location>
        <begin position="106"/>
        <end position="122"/>
    </location>
</feature>
<dbReference type="AlphaFoldDB" id="A0A4Y9ZGD4"/>
<accession>A0A4Y9ZGD4</accession>
<sequence length="753" mass="81266">PAVVKTPPIDSEEGETEEKETGGEKTSAGSEAVLGKVASPPADGDCEAEGEELKEKPEGEGAEAEEKEEKEDDPEEEERARRAAIAARMARLGGARVGMAPPVFGRKPDVPAKKPIVQKKDEEGDVPTSPPAVVSPSGGERSGSTDRESLTSPKPAAQPSGDYFPAEPVEGETSPRPASLSPDTTPQPQSRSPASMPLPAGPRRALPPRKKTPKTPTVSPPEAPKEPETEAEAEAEVKDDVLQGQVSRTEATKDEASEEKTEASEKEEGEQVQILADKMHASPQPVDNAARSVQEAPAEREGRQEEFGTVGSSADEDAEKEGVFSPARAEEEEREEREEQEEQAKESVREVSPSSDPRPSSPDEPEVYLKPKASLPAEPEEAVVAHEDKPAEKAEEEEEHQEKEPETTEEDEEARRKRIADKVAQMGGINPFSAPQRAVPTHEEDDKEEQEVPKKEGDDEDDDYTRHQSQFSPSDAADPLEQEDERAYFQTEEPEDEEDEGRDGISQSAGRTAVPAMSSEDGEGRAVGPDMDSDKPTRVAHEAAESGRSTDYESVGDEEQVGPEEEWNRGDDRGEVEGTAQSGAGDRIAIPDHATASAEPALSPVHADTDELDDHDHDRYYHDDEDEMAPPRIQRPLPPAPADPPPLTNTSSRPDVPAAFTPPAPATPSKRTSIPPPSRPPVPVSTTENLTRSASKRASIPPPGRSAPVAIPEQERPRQDVYAYSPPRRVLSKRMSSGPPTRGPPAPVATQRL</sequence>
<organism evidence="2 3">
    <name type="scientific">Hericium alpestre</name>
    <dbReference type="NCBI Taxonomy" id="135208"/>
    <lineage>
        <taxon>Eukaryota</taxon>
        <taxon>Fungi</taxon>
        <taxon>Dikarya</taxon>
        <taxon>Basidiomycota</taxon>
        <taxon>Agaricomycotina</taxon>
        <taxon>Agaricomycetes</taxon>
        <taxon>Russulales</taxon>
        <taxon>Hericiaceae</taxon>
        <taxon>Hericium</taxon>
    </lineage>
</organism>
<feature type="compositionally biased region" description="Basic and acidic residues" evidence="1">
    <location>
        <begin position="532"/>
        <end position="551"/>
    </location>
</feature>
<keyword evidence="3" id="KW-1185">Reference proteome</keyword>
<feature type="compositionally biased region" description="Basic and acidic residues" evidence="1">
    <location>
        <begin position="383"/>
        <end position="393"/>
    </location>
</feature>
<gene>
    <name evidence="2" type="ORF">EWM64_g10360</name>
</gene>
<feature type="compositionally biased region" description="Pro residues" evidence="1">
    <location>
        <begin position="636"/>
        <end position="647"/>
    </location>
</feature>
<feature type="compositionally biased region" description="Basic and acidic residues" evidence="1">
    <location>
        <begin position="297"/>
        <end position="306"/>
    </location>
</feature>
<name>A0A4Y9ZGD4_9AGAM</name>
<protein>
    <recommendedName>
        <fullName evidence="4">Altered inheritance of mitochondria protein 21</fullName>
    </recommendedName>
</protein>
<feature type="compositionally biased region" description="Acidic residues" evidence="1">
    <location>
        <begin position="554"/>
        <end position="565"/>
    </location>
</feature>
<dbReference type="EMBL" id="SFCI01002663">
    <property type="protein sequence ID" value="TFY73652.1"/>
    <property type="molecule type" value="Genomic_DNA"/>
</dbReference>
<feature type="compositionally biased region" description="Basic and acidic residues" evidence="1">
    <location>
        <begin position="440"/>
        <end position="457"/>
    </location>
</feature>
<feature type="compositionally biased region" description="Acidic residues" evidence="1">
    <location>
        <begin position="492"/>
        <end position="501"/>
    </location>
</feature>
<feature type="compositionally biased region" description="Pro residues" evidence="1">
    <location>
        <begin position="674"/>
        <end position="683"/>
    </location>
</feature>
<dbReference type="Proteomes" id="UP000298061">
    <property type="component" value="Unassembled WGS sequence"/>
</dbReference>
<feature type="non-terminal residue" evidence="2">
    <location>
        <position position="1"/>
    </location>
</feature>
<dbReference type="STRING" id="135208.A0A4Y9ZGD4"/>
<reference evidence="2 3" key="1">
    <citation type="submission" date="2019-02" db="EMBL/GenBank/DDBJ databases">
        <title>Genome sequencing of the rare red list fungi Hericium alpestre (H. flagellum).</title>
        <authorList>
            <person name="Buettner E."/>
            <person name="Kellner H."/>
        </authorList>
    </citation>
    <scope>NUCLEOTIDE SEQUENCE [LARGE SCALE GENOMIC DNA]</scope>
    <source>
        <strain evidence="2 3">DSM 108284</strain>
    </source>
</reference>
<evidence type="ECO:0000313" key="2">
    <source>
        <dbReference type="EMBL" id="TFY73652.1"/>
    </source>
</evidence>